<protein>
    <submittedName>
        <fullName evidence="2">Uncharacterized protein</fullName>
    </submittedName>
</protein>
<keyword evidence="1" id="KW-1133">Transmembrane helix</keyword>
<keyword evidence="1" id="KW-0812">Transmembrane</keyword>
<name>A0A6J5NJ11_9CAUD</name>
<dbReference type="EMBL" id="LR796664">
    <property type="protein sequence ID" value="CAB4157195.1"/>
    <property type="molecule type" value="Genomic_DNA"/>
</dbReference>
<feature type="transmembrane region" description="Helical" evidence="1">
    <location>
        <begin position="12"/>
        <end position="41"/>
    </location>
</feature>
<sequence>MKLREVITTSLEVIGAICVVAGIATFSVPIGVIVLGVLLIVGGGLAA</sequence>
<accession>A0A6J5NJ11</accession>
<evidence type="ECO:0000256" key="1">
    <source>
        <dbReference type="SAM" id="Phobius"/>
    </source>
</evidence>
<organism evidence="2">
    <name type="scientific">uncultured Caudovirales phage</name>
    <dbReference type="NCBI Taxonomy" id="2100421"/>
    <lineage>
        <taxon>Viruses</taxon>
        <taxon>Duplodnaviria</taxon>
        <taxon>Heunggongvirae</taxon>
        <taxon>Uroviricota</taxon>
        <taxon>Caudoviricetes</taxon>
        <taxon>Peduoviridae</taxon>
        <taxon>Maltschvirus</taxon>
        <taxon>Maltschvirus maltsch</taxon>
    </lineage>
</organism>
<reference evidence="2" key="1">
    <citation type="submission" date="2020-04" db="EMBL/GenBank/DDBJ databases">
        <authorList>
            <person name="Chiriac C."/>
            <person name="Salcher M."/>
            <person name="Ghai R."/>
            <person name="Kavagutti S V."/>
        </authorList>
    </citation>
    <scope>NUCLEOTIDE SEQUENCE</scope>
</reference>
<keyword evidence="1" id="KW-0472">Membrane</keyword>
<gene>
    <name evidence="2" type="ORF">UFOVP689_6</name>
</gene>
<evidence type="ECO:0000313" key="2">
    <source>
        <dbReference type="EMBL" id="CAB4157195.1"/>
    </source>
</evidence>
<proteinExistence type="predicted"/>